<gene>
    <name evidence="4" type="ORF">ASZ78_010978</name>
</gene>
<proteinExistence type="predicted"/>
<evidence type="ECO:0000313" key="5">
    <source>
        <dbReference type="Proteomes" id="UP000198323"/>
    </source>
</evidence>
<dbReference type="GO" id="GO:0005815">
    <property type="term" value="C:microtubule organizing center"/>
    <property type="evidence" value="ECO:0007669"/>
    <property type="project" value="TreeGrafter"/>
</dbReference>
<feature type="domain" description="CCDC81 HU" evidence="3">
    <location>
        <begin position="115"/>
        <end position="184"/>
    </location>
</feature>
<evidence type="ECO:0000313" key="4">
    <source>
        <dbReference type="EMBL" id="OXB66073.1"/>
    </source>
</evidence>
<evidence type="ECO:0000259" key="3">
    <source>
        <dbReference type="Pfam" id="PF18289"/>
    </source>
</evidence>
<feature type="region of interest" description="Disordered" evidence="1">
    <location>
        <begin position="429"/>
        <end position="453"/>
    </location>
</feature>
<evidence type="ECO:0000256" key="1">
    <source>
        <dbReference type="SAM" id="MobiDB-lite"/>
    </source>
</evidence>
<dbReference type="EMBL" id="MCFN01000072">
    <property type="protein sequence ID" value="OXB66073.1"/>
    <property type="molecule type" value="Genomic_DNA"/>
</dbReference>
<dbReference type="InterPro" id="IPR026295">
    <property type="entry name" value="CCD81"/>
</dbReference>
<sequence>MNLHTNPAQEASRVCIGKMRFWDEVQHHLLVPHISAKEQIAIWDAVAVYIQNQLLLRKGVRIPTLGSFEVVPTKAGDGALVLQRPVFRLARNLVRAHNLAANAEYQPGHKECELIQYAVVAGAASVSWQKAESCVRDTVSLMSHCLQKGENTALVLKDVGVLLIEGTRVQMKFYYNFLERLSGKKNLEEAFFKIPRLMDMTVSQVAAVASLTFSGRVIIFPELVMEAMPKPPPRKPIRVWGKESLPLPRKDKKDARCWLQEENQSFPPGKHGPLQKRQPPPSITRLLAAKAAKRSLYLDKLKKAYLTRLMQETAEVPSPADATSSTARSVRGQAAEPVKGKAEERKKKSGPRGRKRPGADKAMPSQQSRAPTLSPEPNYREFRVQLPRVEISKLLQARPEVFWSVLQQPQKTILSGYSFDVSCLHPSPCEEPSSRQCWRAGAGLPPLGRPRPQ</sequence>
<feature type="compositionally biased region" description="Basic residues" evidence="1">
    <location>
        <begin position="347"/>
        <end position="356"/>
    </location>
</feature>
<feature type="domain" description="CCDC81 HU" evidence="2">
    <location>
        <begin position="30"/>
        <end position="100"/>
    </location>
</feature>
<reference evidence="4 5" key="1">
    <citation type="submission" date="2016-07" db="EMBL/GenBank/DDBJ databases">
        <title>Disparate Historic Effective Population Sizes Predicted by Modern Levels of Genome Diversity for the Scaled Quail (Callipepla squamata) and the Northern Bobwhite (Colinus virginianus): Inferences from First and Second Generation Draft Genome Assemblies for Sympatric New World Quail.</title>
        <authorList>
            <person name="Oldeschulte D.L."/>
            <person name="Halley Y.A."/>
            <person name="Bhattarai E.K."/>
            <person name="Brashear W.A."/>
            <person name="Hill J."/>
            <person name="Metz R.P."/>
            <person name="Johnson C.D."/>
            <person name="Rollins D."/>
            <person name="Peterson M.J."/>
            <person name="Bickhart D.M."/>
            <person name="Decker J.E."/>
            <person name="Seabury C.M."/>
        </authorList>
    </citation>
    <scope>NUCLEOTIDE SEQUENCE [LARGE SCALE GENOMIC DNA]</scope>
    <source>
        <strain evidence="4 5">Texas</strain>
        <tissue evidence="4">Leg muscle</tissue>
    </source>
</reference>
<dbReference type="Proteomes" id="UP000198323">
    <property type="component" value="Unassembled WGS sequence"/>
</dbReference>
<comment type="caution">
    <text evidence="4">The sequence shown here is derived from an EMBL/GenBank/DDBJ whole genome shotgun (WGS) entry which is preliminary data.</text>
</comment>
<protein>
    <recommendedName>
        <fullName evidence="6">CCDC81 HU domain-containing protein</fullName>
    </recommendedName>
</protein>
<name>A0A226NES7_CALSU</name>
<keyword evidence="5" id="KW-1185">Reference proteome</keyword>
<dbReference type="PANTHER" id="PTHR14362">
    <property type="entry name" value="COILED-COIL DOMAIN-CONTAINING PROTEIN 81"/>
    <property type="match status" value="1"/>
</dbReference>
<organism evidence="4 5">
    <name type="scientific">Callipepla squamata</name>
    <name type="common">Scaled quail</name>
    <dbReference type="NCBI Taxonomy" id="9009"/>
    <lineage>
        <taxon>Eukaryota</taxon>
        <taxon>Metazoa</taxon>
        <taxon>Chordata</taxon>
        <taxon>Craniata</taxon>
        <taxon>Vertebrata</taxon>
        <taxon>Euteleostomi</taxon>
        <taxon>Archelosauria</taxon>
        <taxon>Archosauria</taxon>
        <taxon>Dinosauria</taxon>
        <taxon>Saurischia</taxon>
        <taxon>Theropoda</taxon>
        <taxon>Coelurosauria</taxon>
        <taxon>Aves</taxon>
        <taxon>Neognathae</taxon>
        <taxon>Galloanserae</taxon>
        <taxon>Galliformes</taxon>
        <taxon>Odontophoridae</taxon>
        <taxon>Callipepla</taxon>
    </lineage>
</organism>
<dbReference type="OrthoDB" id="9120305at2759"/>
<dbReference type="Pfam" id="PF18289">
    <property type="entry name" value="HU-CCDC81_euk_2"/>
    <property type="match status" value="1"/>
</dbReference>
<dbReference type="AlphaFoldDB" id="A0A226NES7"/>
<feature type="region of interest" description="Disordered" evidence="1">
    <location>
        <begin position="313"/>
        <end position="379"/>
    </location>
</feature>
<accession>A0A226NES7</accession>
<dbReference type="Pfam" id="PF14908">
    <property type="entry name" value="HU-CCDC81_euk_1"/>
    <property type="match status" value="1"/>
</dbReference>
<dbReference type="PANTHER" id="PTHR14362:SF2">
    <property type="entry name" value="COILED-COIL DOMAIN-CONTAINING PROTEIN 81"/>
    <property type="match status" value="1"/>
</dbReference>
<evidence type="ECO:0008006" key="6">
    <source>
        <dbReference type="Google" id="ProtNLM"/>
    </source>
</evidence>
<evidence type="ECO:0000259" key="2">
    <source>
        <dbReference type="Pfam" id="PF14908"/>
    </source>
</evidence>
<dbReference type="InterPro" id="IPR040673">
    <property type="entry name" value="CCDC81_HU_dom_2"/>
</dbReference>
<dbReference type="InterPro" id="IPR028034">
    <property type="entry name" value="HU-CCDC81"/>
</dbReference>